<dbReference type="AlphaFoldDB" id="A0A511X0S8"/>
<comment type="caution">
    <text evidence="2">The sequence shown here is derived from an EMBL/GenBank/DDBJ whole genome shotgun (WGS) entry which is preliminary data.</text>
</comment>
<dbReference type="InterPro" id="IPR000032">
    <property type="entry name" value="HPr-like"/>
</dbReference>
<sequence>MKCLVSVDPGLQASPASIFVQKANSFSSEIYLTKGNRRVNAKSIMGLLNLAIAKGETIELTATGHDQGEALQTLGDFLQQGD</sequence>
<dbReference type="STRING" id="442899.SAMN05720591_10819"/>
<proteinExistence type="predicted"/>
<dbReference type="SUPFAM" id="SSF55594">
    <property type="entry name" value="HPr-like"/>
    <property type="match status" value="1"/>
</dbReference>
<organism evidence="2 3">
    <name type="scientific">Halolactibacillus alkaliphilus</name>
    <dbReference type="NCBI Taxonomy" id="442899"/>
    <lineage>
        <taxon>Bacteria</taxon>
        <taxon>Bacillati</taxon>
        <taxon>Bacillota</taxon>
        <taxon>Bacilli</taxon>
        <taxon>Bacillales</taxon>
        <taxon>Bacillaceae</taxon>
        <taxon>Halolactibacillus</taxon>
    </lineage>
</organism>
<dbReference type="PROSITE" id="PS51350">
    <property type="entry name" value="PTS_HPR_DOM"/>
    <property type="match status" value="1"/>
</dbReference>
<dbReference type="Gene3D" id="3.30.1340.10">
    <property type="entry name" value="HPr-like"/>
    <property type="match status" value="1"/>
</dbReference>
<dbReference type="CDD" id="cd00367">
    <property type="entry name" value="PTS-HPr_like"/>
    <property type="match status" value="1"/>
</dbReference>
<name>A0A511X0S8_9BACI</name>
<dbReference type="EMBL" id="BJYE01000009">
    <property type="protein sequence ID" value="GEN56510.1"/>
    <property type="molecule type" value="Genomic_DNA"/>
</dbReference>
<dbReference type="Proteomes" id="UP000321400">
    <property type="component" value="Unassembled WGS sequence"/>
</dbReference>
<dbReference type="OrthoDB" id="9809047at2"/>
<evidence type="ECO:0000313" key="2">
    <source>
        <dbReference type="EMBL" id="GEN56510.1"/>
    </source>
</evidence>
<evidence type="ECO:0000313" key="3">
    <source>
        <dbReference type="Proteomes" id="UP000321400"/>
    </source>
</evidence>
<dbReference type="Pfam" id="PF00381">
    <property type="entry name" value="PTS-HPr"/>
    <property type="match status" value="1"/>
</dbReference>
<gene>
    <name evidence="2" type="primary">crh</name>
    <name evidence="2" type="ORF">HAL01_09740</name>
</gene>
<dbReference type="InterPro" id="IPR050399">
    <property type="entry name" value="HPr"/>
</dbReference>
<dbReference type="RefSeq" id="WP_089800871.1">
    <property type="nucleotide sequence ID" value="NZ_BJYE01000009.1"/>
</dbReference>
<feature type="domain" description="HPr" evidence="1">
    <location>
        <begin position="1"/>
        <end position="82"/>
    </location>
</feature>
<reference evidence="2 3" key="1">
    <citation type="submission" date="2019-07" db="EMBL/GenBank/DDBJ databases">
        <title>Whole genome shotgun sequence of Halolactibacillus alkaliphilus NBRC 103919.</title>
        <authorList>
            <person name="Hosoyama A."/>
            <person name="Uohara A."/>
            <person name="Ohji S."/>
            <person name="Ichikawa N."/>
        </authorList>
    </citation>
    <scope>NUCLEOTIDE SEQUENCE [LARGE SCALE GENOMIC DNA]</scope>
    <source>
        <strain evidence="2 3">NBRC 103919</strain>
    </source>
</reference>
<keyword evidence="3" id="KW-1185">Reference proteome</keyword>
<dbReference type="PANTHER" id="PTHR33705">
    <property type="entry name" value="PHOSPHOCARRIER PROTEIN HPR"/>
    <property type="match status" value="1"/>
</dbReference>
<dbReference type="PRINTS" id="PR00107">
    <property type="entry name" value="PHOSPHOCPHPR"/>
</dbReference>
<accession>A0A511X0S8</accession>
<dbReference type="NCBIfam" id="TIGR01003">
    <property type="entry name" value="PTS_HPr_family"/>
    <property type="match status" value="1"/>
</dbReference>
<evidence type="ECO:0000259" key="1">
    <source>
        <dbReference type="PROSITE" id="PS51350"/>
    </source>
</evidence>
<dbReference type="InterPro" id="IPR035895">
    <property type="entry name" value="HPr-like_sf"/>
</dbReference>
<protein>
    <submittedName>
        <fullName evidence="2">HPr-like protein Crh</fullName>
    </submittedName>
</protein>
<dbReference type="PANTHER" id="PTHR33705:SF5">
    <property type="entry name" value="HPR-LIKE PROTEIN CRH"/>
    <property type="match status" value="1"/>
</dbReference>